<keyword evidence="5" id="KW-0503">Monooxygenase</keyword>
<dbReference type="GO" id="GO:0005506">
    <property type="term" value="F:iron ion binding"/>
    <property type="evidence" value="ECO:0007669"/>
    <property type="project" value="InterPro"/>
</dbReference>
<evidence type="ECO:0000256" key="5">
    <source>
        <dbReference type="RuleBase" id="RU000461"/>
    </source>
</evidence>
<protein>
    <recommendedName>
        <fullName evidence="9">Cytochrome P450</fullName>
    </recommendedName>
</protein>
<keyword evidence="3 6" id="KW-1133">Transmembrane helix</keyword>
<accession>A0A453AXB7</accession>
<evidence type="ECO:0000256" key="4">
    <source>
        <dbReference type="PIRSR" id="PIRSR602401-1"/>
    </source>
</evidence>
<sequence>PQPSSGLQIFPFYSTRAAVGERSIPFSLFSERTSEAELELAAMVPSCAAAVPYTLLGALLTGGGGGSYAPSWPACGGRAFLRDYARRGTNAMLWLGLLAVTWVLLRRIAALLHLWALGSRLPGPPALLADPGLAAVCRAGGDITGYLSKLHGSFGPIVRLWLGPSELLVSVKDASLIKEMLTKAEDKLPLTGRTYNLACGRLGLFISSFEKVKSTRESLNVFLNEKLNVVASESSFKIIEAVLHRTDSTKDMDSLDCRSFSQHMAFNIIGAALFGDVLFDWSDAAAYEELLMVVAKDGCFWASYAVPPFWKPGYRRYRTLCAKLKILTESIIRKSVNQNGALRHNNLSSCKISEGLVKDPVRCTSLLDGMISGRGFGGAVQGPLSSEEEICGNIVGLMLHGISTSANLLCNILMRLVLYPKLKDQLYADIVAVHTESSELVMDDVLKMQFVLATVCESARLLPAGPLLQRCSMQHDLTLKSSITMPAGAILVVPLHLVQRDASVWGNDACQFNPSRFLQKGIDLGGILAAHKGSNGIKLFTERDKSDSFLPFGSGNRACVGQKFAILGISMLVASLLHNYEVQPQPALTKEMDLAVDTNNFRHLPNPKIVLTKRKI</sequence>
<comment type="cofactor">
    <cofactor evidence="4">
        <name>heme</name>
        <dbReference type="ChEBI" id="CHEBI:30413"/>
    </cofactor>
</comment>
<name>A0A453AXB7_AEGTS</name>
<dbReference type="PANTHER" id="PTHR24291">
    <property type="entry name" value="CYTOCHROME P450 FAMILY 4"/>
    <property type="match status" value="1"/>
</dbReference>
<dbReference type="PRINTS" id="PR00385">
    <property type="entry name" value="P450"/>
</dbReference>
<evidence type="ECO:0008006" key="9">
    <source>
        <dbReference type="Google" id="ProtNLM"/>
    </source>
</evidence>
<dbReference type="Gene3D" id="1.10.630.10">
    <property type="entry name" value="Cytochrome P450"/>
    <property type="match status" value="1"/>
</dbReference>
<dbReference type="PROSITE" id="PS00086">
    <property type="entry name" value="CYTOCHROME_P450"/>
    <property type="match status" value="1"/>
</dbReference>
<evidence type="ECO:0000256" key="2">
    <source>
        <dbReference type="ARBA" id="ARBA00022692"/>
    </source>
</evidence>
<dbReference type="SUPFAM" id="SSF48264">
    <property type="entry name" value="Cytochrome P450"/>
    <property type="match status" value="1"/>
</dbReference>
<keyword evidence="4 5" id="KW-0349">Heme</keyword>
<dbReference type="PRINTS" id="PR00463">
    <property type="entry name" value="EP450I"/>
</dbReference>
<dbReference type="FunFam" id="1.10.630.10:FF:000092">
    <property type="entry name" value="Cytochrome P450 CYP727A4"/>
    <property type="match status" value="1"/>
</dbReference>
<dbReference type="InterPro" id="IPR036396">
    <property type="entry name" value="Cyt_P450_sf"/>
</dbReference>
<dbReference type="InterPro" id="IPR002401">
    <property type="entry name" value="Cyt_P450_E_grp-I"/>
</dbReference>
<dbReference type="STRING" id="200361.A0A453AXB7"/>
<feature type="transmembrane region" description="Helical" evidence="6">
    <location>
        <begin position="91"/>
        <end position="116"/>
    </location>
</feature>
<dbReference type="Proteomes" id="UP000015105">
    <property type="component" value="Chromosome 2D"/>
</dbReference>
<dbReference type="Gramene" id="AET2Gv20289800.4">
    <property type="protein sequence ID" value="AET2Gv20289800.4"/>
    <property type="gene ID" value="AET2Gv20289800"/>
</dbReference>
<dbReference type="CDD" id="cd00302">
    <property type="entry name" value="cytochrome_P450"/>
    <property type="match status" value="1"/>
</dbReference>
<organism evidence="7 8">
    <name type="scientific">Aegilops tauschii subsp. strangulata</name>
    <name type="common">Goatgrass</name>
    <dbReference type="NCBI Taxonomy" id="200361"/>
    <lineage>
        <taxon>Eukaryota</taxon>
        <taxon>Viridiplantae</taxon>
        <taxon>Streptophyta</taxon>
        <taxon>Embryophyta</taxon>
        <taxon>Tracheophyta</taxon>
        <taxon>Spermatophyta</taxon>
        <taxon>Magnoliopsida</taxon>
        <taxon>Liliopsida</taxon>
        <taxon>Poales</taxon>
        <taxon>Poaceae</taxon>
        <taxon>BOP clade</taxon>
        <taxon>Pooideae</taxon>
        <taxon>Triticodae</taxon>
        <taxon>Triticeae</taxon>
        <taxon>Triticinae</taxon>
        <taxon>Aegilops</taxon>
    </lineage>
</organism>
<evidence type="ECO:0000256" key="6">
    <source>
        <dbReference type="SAM" id="Phobius"/>
    </source>
</evidence>
<dbReference type="InterPro" id="IPR017972">
    <property type="entry name" value="Cyt_P450_CS"/>
</dbReference>
<keyword evidence="4 5" id="KW-0408">Iron</keyword>
<evidence type="ECO:0000313" key="7">
    <source>
        <dbReference type="EnsemblPlants" id="AET2Gv20289800.4"/>
    </source>
</evidence>
<reference evidence="7" key="5">
    <citation type="journal article" date="2021" name="G3 (Bethesda)">
        <title>Aegilops tauschii genome assembly Aet v5.0 features greater sequence contiguity and improved annotation.</title>
        <authorList>
            <person name="Wang L."/>
            <person name="Zhu T."/>
            <person name="Rodriguez J.C."/>
            <person name="Deal K.R."/>
            <person name="Dubcovsky J."/>
            <person name="McGuire P.E."/>
            <person name="Lux T."/>
            <person name="Spannagl M."/>
            <person name="Mayer K.F.X."/>
            <person name="Baldrich P."/>
            <person name="Meyers B.C."/>
            <person name="Huo N."/>
            <person name="Gu Y.Q."/>
            <person name="Zhou H."/>
            <person name="Devos K.M."/>
            <person name="Bennetzen J.L."/>
            <person name="Unver T."/>
            <person name="Budak H."/>
            <person name="Gulick P.J."/>
            <person name="Galiba G."/>
            <person name="Kalapos B."/>
            <person name="Nelson D.R."/>
            <person name="Li P."/>
            <person name="You F.M."/>
            <person name="Luo M.C."/>
            <person name="Dvorak J."/>
        </authorList>
    </citation>
    <scope>NUCLEOTIDE SEQUENCE [LARGE SCALE GENOMIC DNA]</scope>
    <source>
        <strain evidence="7">cv. AL8/78</strain>
    </source>
</reference>
<dbReference type="GO" id="GO:0020037">
    <property type="term" value="F:heme binding"/>
    <property type="evidence" value="ECO:0007669"/>
    <property type="project" value="InterPro"/>
</dbReference>
<keyword evidence="6" id="KW-0472">Membrane</keyword>
<proteinExistence type="inferred from homology"/>
<evidence type="ECO:0000256" key="3">
    <source>
        <dbReference type="ARBA" id="ARBA00022989"/>
    </source>
</evidence>
<dbReference type="InterPro" id="IPR001128">
    <property type="entry name" value="Cyt_P450"/>
</dbReference>
<keyword evidence="5" id="KW-0560">Oxidoreductase</keyword>
<reference evidence="7" key="3">
    <citation type="journal article" date="2017" name="Nature">
        <title>Genome sequence of the progenitor of the wheat D genome Aegilops tauschii.</title>
        <authorList>
            <person name="Luo M.C."/>
            <person name="Gu Y.Q."/>
            <person name="Puiu D."/>
            <person name="Wang H."/>
            <person name="Twardziok S.O."/>
            <person name="Deal K.R."/>
            <person name="Huo N."/>
            <person name="Zhu T."/>
            <person name="Wang L."/>
            <person name="Wang Y."/>
            <person name="McGuire P.E."/>
            <person name="Liu S."/>
            <person name="Long H."/>
            <person name="Ramasamy R.K."/>
            <person name="Rodriguez J.C."/>
            <person name="Van S.L."/>
            <person name="Yuan L."/>
            <person name="Wang Z."/>
            <person name="Xia Z."/>
            <person name="Xiao L."/>
            <person name="Anderson O.D."/>
            <person name="Ouyang S."/>
            <person name="Liang Y."/>
            <person name="Zimin A.V."/>
            <person name="Pertea G."/>
            <person name="Qi P."/>
            <person name="Bennetzen J.L."/>
            <person name="Dai X."/>
            <person name="Dawson M.W."/>
            <person name="Muller H.G."/>
            <person name="Kugler K."/>
            <person name="Rivarola-Duarte L."/>
            <person name="Spannagl M."/>
            <person name="Mayer K.F.X."/>
            <person name="Lu F.H."/>
            <person name="Bevan M.W."/>
            <person name="Leroy P."/>
            <person name="Li P."/>
            <person name="You F.M."/>
            <person name="Sun Q."/>
            <person name="Liu Z."/>
            <person name="Lyons E."/>
            <person name="Wicker T."/>
            <person name="Salzberg S.L."/>
            <person name="Devos K.M."/>
            <person name="Dvorak J."/>
        </authorList>
    </citation>
    <scope>NUCLEOTIDE SEQUENCE [LARGE SCALE GENOMIC DNA]</scope>
    <source>
        <strain evidence="7">cv. AL8/78</strain>
    </source>
</reference>
<dbReference type="GO" id="GO:0004497">
    <property type="term" value="F:monooxygenase activity"/>
    <property type="evidence" value="ECO:0007669"/>
    <property type="project" value="UniProtKB-KW"/>
</dbReference>
<reference evidence="8" key="1">
    <citation type="journal article" date="2014" name="Science">
        <title>Ancient hybridizations among the ancestral genomes of bread wheat.</title>
        <authorList>
            <consortium name="International Wheat Genome Sequencing Consortium,"/>
            <person name="Marcussen T."/>
            <person name="Sandve S.R."/>
            <person name="Heier L."/>
            <person name="Spannagl M."/>
            <person name="Pfeifer M."/>
            <person name="Jakobsen K.S."/>
            <person name="Wulff B.B."/>
            <person name="Steuernagel B."/>
            <person name="Mayer K.F."/>
            <person name="Olsen O.A."/>
        </authorList>
    </citation>
    <scope>NUCLEOTIDE SEQUENCE [LARGE SCALE GENOMIC DNA]</scope>
    <source>
        <strain evidence="8">cv. AL8/78</strain>
    </source>
</reference>
<evidence type="ECO:0000256" key="1">
    <source>
        <dbReference type="ARBA" id="ARBA00010617"/>
    </source>
</evidence>
<keyword evidence="8" id="KW-1185">Reference proteome</keyword>
<dbReference type="InterPro" id="IPR050196">
    <property type="entry name" value="Cytochrome_P450_Monoox"/>
</dbReference>
<dbReference type="EnsemblPlants" id="AET2Gv20289800.4">
    <property type="protein sequence ID" value="AET2Gv20289800.4"/>
    <property type="gene ID" value="AET2Gv20289800"/>
</dbReference>
<dbReference type="AlphaFoldDB" id="A0A453AXB7"/>
<dbReference type="PANTHER" id="PTHR24291:SF185">
    <property type="entry name" value="PREMNASPIRODIENE OXYGENASE-LIKE"/>
    <property type="match status" value="1"/>
</dbReference>
<dbReference type="GO" id="GO:0016705">
    <property type="term" value="F:oxidoreductase activity, acting on paired donors, with incorporation or reduction of molecular oxygen"/>
    <property type="evidence" value="ECO:0007669"/>
    <property type="project" value="InterPro"/>
</dbReference>
<comment type="similarity">
    <text evidence="1 5">Belongs to the cytochrome P450 family.</text>
</comment>
<keyword evidence="4 5" id="KW-0479">Metal-binding</keyword>
<reference evidence="8" key="2">
    <citation type="journal article" date="2017" name="Nat. Plants">
        <title>The Aegilops tauschii genome reveals multiple impacts of transposons.</title>
        <authorList>
            <person name="Zhao G."/>
            <person name="Zou C."/>
            <person name="Li K."/>
            <person name="Wang K."/>
            <person name="Li T."/>
            <person name="Gao L."/>
            <person name="Zhang X."/>
            <person name="Wang H."/>
            <person name="Yang Z."/>
            <person name="Liu X."/>
            <person name="Jiang W."/>
            <person name="Mao L."/>
            <person name="Kong X."/>
            <person name="Jiao Y."/>
            <person name="Jia J."/>
        </authorList>
    </citation>
    <scope>NUCLEOTIDE SEQUENCE [LARGE SCALE GENOMIC DNA]</scope>
    <source>
        <strain evidence="8">cv. AL8/78</strain>
    </source>
</reference>
<dbReference type="Pfam" id="PF00067">
    <property type="entry name" value="p450"/>
    <property type="match status" value="1"/>
</dbReference>
<keyword evidence="2 6" id="KW-0812">Transmembrane</keyword>
<feature type="binding site" description="axial binding residue" evidence="4">
    <location>
        <position position="559"/>
    </location>
    <ligand>
        <name>heme</name>
        <dbReference type="ChEBI" id="CHEBI:30413"/>
    </ligand>
    <ligandPart>
        <name>Fe</name>
        <dbReference type="ChEBI" id="CHEBI:18248"/>
    </ligandPart>
</feature>
<reference evidence="7" key="4">
    <citation type="submission" date="2019-03" db="UniProtKB">
        <authorList>
            <consortium name="EnsemblPlants"/>
        </authorList>
    </citation>
    <scope>IDENTIFICATION</scope>
</reference>
<evidence type="ECO:0000313" key="8">
    <source>
        <dbReference type="Proteomes" id="UP000015105"/>
    </source>
</evidence>